<evidence type="ECO:0000313" key="3">
    <source>
        <dbReference type="Proteomes" id="UP000813824"/>
    </source>
</evidence>
<reference evidence="2" key="1">
    <citation type="journal article" date="2021" name="New Phytol.">
        <title>Evolutionary innovations through gain and loss of genes in the ectomycorrhizal Boletales.</title>
        <authorList>
            <person name="Wu G."/>
            <person name="Miyauchi S."/>
            <person name="Morin E."/>
            <person name="Kuo A."/>
            <person name="Drula E."/>
            <person name="Varga T."/>
            <person name="Kohler A."/>
            <person name="Feng B."/>
            <person name="Cao Y."/>
            <person name="Lipzen A."/>
            <person name="Daum C."/>
            <person name="Hundley H."/>
            <person name="Pangilinan J."/>
            <person name="Johnson J."/>
            <person name="Barry K."/>
            <person name="LaButti K."/>
            <person name="Ng V."/>
            <person name="Ahrendt S."/>
            <person name="Min B."/>
            <person name="Choi I.G."/>
            <person name="Park H."/>
            <person name="Plett J.M."/>
            <person name="Magnuson J."/>
            <person name="Spatafora J.W."/>
            <person name="Nagy L.G."/>
            <person name="Henrissat B."/>
            <person name="Grigoriev I.V."/>
            <person name="Yang Z.L."/>
            <person name="Xu J."/>
            <person name="Martin F.M."/>
        </authorList>
    </citation>
    <scope>NUCLEOTIDE SEQUENCE</scope>
    <source>
        <strain evidence="2">KKN 215</strain>
    </source>
</reference>
<feature type="region of interest" description="Disordered" evidence="1">
    <location>
        <begin position="300"/>
        <end position="320"/>
    </location>
</feature>
<comment type="caution">
    <text evidence="2">The sequence shown here is derived from an EMBL/GenBank/DDBJ whole genome shotgun (WGS) entry which is preliminary data.</text>
</comment>
<dbReference type="AlphaFoldDB" id="A0A8K0UGF8"/>
<sequence>MSIVKVAIGNGSQVAVTPSSQEAGVQTIAVVLGQDTLSEPVNVHITGLSTPLTFRFIFNVHNEPDSPPPFGLEETPPFGKKRRRLHHYEDRGLLPYDEEYESTSDPAEIDLVDLYANNDHMSEEWTRMSPTEPESDLIPSMVLSDVESNGPAGTLGLEALVRVQSNLLQSTTTASEELADGEDEAAAIQANPVTPQRNRDTTHTEIIPLIGPHLPPVTFTPRRWTLLQSQMYQSSRSMSDQRNHDNLRYAHESEPLFQEPASPPSPRSQIEMWNLVHTYGAPSHLVSSRSTHLDCAALDSAEERESDGNSGGNSNEWLVN</sequence>
<accession>A0A8K0UGF8</accession>
<dbReference type="Proteomes" id="UP000813824">
    <property type="component" value="Unassembled WGS sequence"/>
</dbReference>
<keyword evidence="3" id="KW-1185">Reference proteome</keyword>
<proteinExistence type="predicted"/>
<protein>
    <submittedName>
        <fullName evidence="2">Uncharacterized protein</fullName>
    </submittedName>
</protein>
<evidence type="ECO:0000313" key="2">
    <source>
        <dbReference type="EMBL" id="KAH8088942.1"/>
    </source>
</evidence>
<gene>
    <name evidence="2" type="ORF">BXZ70DRAFT_910053</name>
</gene>
<dbReference type="EMBL" id="JAEVFJ010000039">
    <property type="protein sequence ID" value="KAH8088942.1"/>
    <property type="molecule type" value="Genomic_DNA"/>
</dbReference>
<organism evidence="2 3">
    <name type="scientific">Cristinia sonorae</name>
    <dbReference type="NCBI Taxonomy" id="1940300"/>
    <lineage>
        <taxon>Eukaryota</taxon>
        <taxon>Fungi</taxon>
        <taxon>Dikarya</taxon>
        <taxon>Basidiomycota</taxon>
        <taxon>Agaricomycotina</taxon>
        <taxon>Agaricomycetes</taxon>
        <taxon>Agaricomycetidae</taxon>
        <taxon>Agaricales</taxon>
        <taxon>Pleurotineae</taxon>
        <taxon>Stephanosporaceae</taxon>
        <taxon>Cristinia</taxon>
    </lineage>
</organism>
<evidence type="ECO:0000256" key="1">
    <source>
        <dbReference type="SAM" id="MobiDB-lite"/>
    </source>
</evidence>
<name>A0A8K0UGF8_9AGAR</name>